<keyword evidence="1" id="KW-0812">Transmembrane</keyword>
<dbReference type="Pfam" id="PF19528">
    <property type="entry name" value="DUF6056"/>
    <property type="match status" value="1"/>
</dbReference>
<feature type="transmembrane region" description="Helical" evidence="1">
    <location>
        <begin position="391"/>
        <end position="409"/>
    </location>
</feature>
<feature type="transmembrane region" description="Helical" evidence="1">
    <location>
        <begin position="301"/>
        <end position="321"/>
    </location>
</feature>
<dbReference type="RefSeq" id="WP_212693216.1">
    <property type="nucleotide sequence ID" value="NZ_CP058561.1"/>
</dbReference>
<name>A0A8J8SBW7_9FIRM</name>
<organism evidence="2 3">
    <name type="scientific">Vallitalea guaymasensis</name>
    <dbReference type="NCBI Taxonomy" id="1185412"/>
    <lineage>
        <taxon>Bacteria</taxon>
        <taxon>Bacillati</taxon>
        <taxon>Bacillota</taxon>
        <taxon>Clostridia</taxon>
        <taxon>Lachnospirales</taxon>
        <taxon>Vallitaleaceae</taxon>
        <taxon>Vallitalea</taxon>
    </lineage>
</organism>
<feature type="transmembrane region" description="Helical" evidence="1">
    <location>
        <begin position="367"/>
        <end position="385"/>
    </location>
</feature>
<feature type="transmembrane region" description="Helical" evidence="1">
    <location>
        <begin position="216"/>
        <end position="237"/>
    </location>
</feature>
<feature type="transmembrane region" description="Helical" evidence="1">
    <location>
        <begin position="12"/>
        <end position="32"/>
    </location>
</feature>
<evidence type="ECO:0000313" key="3">
    <source>
        <dbReference type="Proteomes" id="UP000677305"/>
    </source>
</evidence>
<keyword evidence="1" id="KW-0472">Membrane</keyword>
<keyword evidence="1" id="KW-1133">Transmembrane helix</keyword>
<reference evidence="2 3" key="1">
    <citation type="submission" date="2020-07" db="EMBL/GenBank/DDBJ databases">
        <title>Vallitalea guaymasensis genome.</title>
        <authorList>
            <person name="Postec A."/>
        </authorList>
    </citation>
    <scope>NUCLEOTIDE SEQUENCE [LARGE SCALE GENOMIC DNA]</scope>
    <source>
        <strain evidence="2 3">Ra1766G1</strain>
    </source>
</reference>
<protein>
    <submittedName>
        <fullName evidence="2">Uncharacterized protein</fullName>
    </submittedName>
</protein>
<sequence length="548" mass="62474">MKDINKSFWNKHGLIFITLLTFIVTAIVNFNVRLYGDDFFYACFTRIDFDYFITRHLDHYMRANGRAIVHLFVTVFLGINQYFWAICNSLMLAGIVCFGAKICMGMEVKEKKSLIGYSAVIMAVTIFFLDPNLTRQSVYWLTGSFNYVYPIFMLLVYWYLLSRSTYSNKMRWYVPIIGFLAAATVEQASVMTFGLTLLMLLEKRIIRKNKINKMEILMLIIVALGMLSVICSPAVFLRASIEDSPVKGFLPLIKHNLIKQGDYFMFSKIMLPYHMLAIVASFGVIGKYGKSISDKYRWTKNLAVILGVSACIGLLLQTLTGKVLNYYGMLGRFGIEAFIGLGYLYTLIYAGILVYKNKFITNNALPIIAVILGFGAQFMMIISPVFGPRNLVYPIFMLALYSACIIPRLNKYGISAICGCLSCIVFNLPWLLPIPITAYMLVTANKGKYNKVKYKKLGIATGYLTVALVSLTILIPTIKGYADNAVVYDKNVQDAKKFIEENKKGPINQKKLPKEIYGWVMPYHNSYYSSYYDLYLGFDKDYEVNWLE</sequence>
<evidence type="ECO:0000313" key="2">
    <source>
        <dbReference type="EMBL" id="QUH29079.1"/>
    </source>
</evidence>
<accession>A0A8J8SBW7</accession>
<proteinExistence type="predicted"/>
<dbReference type="EMBL" id="CP058561">
    <property type="protein sequence ID" value="QUH29079.1"/>
    <property type="molecule type" value="Genomic_DNA"/>
</dbReference>
<dbReference type="InterPro" id="IPR045691">
    <property type="entry name" value="DUF6056"/>
</dbReference>
<dbReference type="KEGG" id="vgu:HYG85_09155"/>
<feature type="transmembrane region" description="Helical" evidence="1">
    <location>
        <begin position="114"/>
        <end position="131"/>
    </location>
</feature>
<feature type="transmembrane region" description="Helical" evidence="1">
    <location>
        <begin position="271"/>
        <end position="289"/>
    </location>
</feature>
<dbReference type="Proteomes" id="UP000677305">
    <property type="component" value="Chromosome"/>
</dbReference>
<evidence type="ECO:0000256" key="1">
    <source>
        <dbReference type="SAM" id="Phobius"/>
    </source>
</evidence>
<feature type="transmembrane region" description="Helical" evidence="1">
    <location>
        <begin position="333"/>
        <end position="355"/>
    </location>
</feature>
<feature type="transmembrane region" description="Helical" evidence="1">
    <location>
        <begin position="457"/>
        <end position="475"/>
    </location>
</feature>
<gene>
    <name evidence="2" type="ORF">HYG85_09155</name>
</gene>
<dbReference type="AlphaFoldDB" id="A0A8J8SBW7"/>
<feature type="transmembrane region" description="Helical" evidence="1">
    <location>
        <begin position="138"/>
        <end position="160"/>
    </location>
</feature>
<keyword evidence="3" id="KW-1185">Reference proteome</keyword>
<feature type="transmembrane region" description="Helical" evidence="1">
    <location>
        <begin position="416"/>
        <end position="442"/>
    </location>
</feature>